<comment type="caution">
    <text evidence="1">The sequence shown here is derived from an EMBL/GenBank/DDBJ whole genome shotgun (WGS) entry which is preliminary data.</text>
</comment>
<sequence>MKRVDWASWRSFTPSLRVDVGERWCHLQRFSDAQVSDDIPSEECFQRVIVSFKNSRRSPSSLMKKVHIPDWPDIRGFAGFRGQVDHSREQNLARSVGELLIGPCSIALCFMYGDVYFIQCHGVILDNRCYKAINKEAQIGRKRRREEEETYWRMVTSTGEEAERGSYQLQ</sequence>
<evidence type="ECO:0000313" key="1">
    <source>
        <dbReference type="EMBL" id="KAK7285699.1"/>
    </source>
</evidence>
<evidence type="ECO:0000313" key="2">
    <source>
        <dbReference type="Proteomes" id="UP001359559"/>
    </source>
</evidence>
<accession>A0AAN9ITP4</accession>
<name>A0AAN9ITP4_CLITE</name>
<dbReference type="AlphaFoldDB" id="A0AAN9ITP4"/>
<dbReference type="EMBL" id="JAYKXN010000005">
    <property type="protein sequence ID" value="KAK7285699.1"/>
    <property type="molecule type" value="Genomic_DNA"/>
</dbReference>
<dbReference type="Proteomes" id="UP001359559">
    <property type="component" value="Unassembled WGS sequence"/>
</dbReference>
<organism evidence="1 2">
    <name type="scientific">Clitoria ternatea</name>
    <name type="common">Butterfly pea</name>
    <dbReference type="NCBI Taxonomy" id="43366"/>
    <lineage>
        <taxon>Eukaryota</taxon>
        <taxon>Viridiplantae</taxon>
        <taxon>Streptophyta</taxon>
        <taxon>Embryophyta</taxon>
        <taxon>Tracheophyta</taxon>
        <taxon>Spermatophyta</taxon>
        <taxon>Magnoliopsida</taxon>
        <taxon>eudicotyledons</taxon>
        <taxon>Gunneridae</taxon>
        <taxon>Pentapetalae</taxon>
        <taxon>rosids</taxon>
        <taxon>fabids</taxon>
        <taxon>Fabales</taxon>
        <taxon>Fabaceae</taxon>
        <taxon>Papilionoideae</taxon>
        <taxon>50 kb inversion clade</taxon>
        <taxon>NPAAA clade</taxon>
        <taxon>indigoferoid/millettioid clade</taxon>
        <taxon>Phaseoleae</taxon>
        <taxon>Clitoria</taxon>
    </lineage>
</organism>
<protein>
    <submittedName>
        <fullName evidence="1">Uncharacterized protein</fullName>
    </submittedName>
</protein>
<reference evidence="1 2" key="1">
    <citation type="submission" date="2024-01" db="EMBL/GenBank/DDBJ databases">
        <title>The genomes of 5 underutilized Papilionoideae crops provide insights into root nodulation and disease resistance.</title>
        <authorList>
            <person name="Yuan L."/>
        </authorList>
    </citation>
    <scope>NUCLEOTIDE SEQUENCE [LARGE SCALE GENOMIC DNA]</scope>
    <source>
        <strain evidence="1">LY-2023</strain>
        <tissue evidence="1">Leaf</tissue>
    </source>
</reference>
<keyword evidence="2" id="KW-1185">Reference proteome</keyword>
<gene>
    <name evidence="1" type="ORF">RJT34_20477</name>
</gene>
<proteinExistence type="predicted"/>